<proteinExistence type="predicted"/>
<sequence>MLVLGRVRRTMNAHLLHANRTQYPDPFCSCPCELWNGKLLRWYGKDPPETALRLWLIASCPLREFFAFDSQEWEHHRMS</sequence>
<dbReference type="Proteomes" id="UP000268014">
    <property type="component" value="Unassembled WGS sequence"/>
</dbReference>
<evidence type="ECO:0000313" key="1">
    <source>
        <dbReference type="EMBL" id="VDO34025.1"/>
    </source>
</evidence>
<protein>
    <submittedName>
        <fullName evidence="1 3">Uncharacterized protein</fullName>
    </submittedName>
</protein>
<keyword evidence="2" id="KW-1185">Reference proteome</keyword>
<accession>A0A158QMC5</accession>
<dbReference type="AlphaFoldDB" id="A0A158QMC5"/>
<evidence type="ECO:0000313" key="3">
    <source>
        <dbReference type="WBParaSite" id="HPLM_0000815801-mRNA-1"/>
    </source>
</evidence>
<organism evidence="3">
    <name type="scientific">Haemonchus placei</name>
    <name type="common">Barber's pole worm</name>
    <dbReference type="NCBI Taxonomy" id="6290"/>
    <lineage>
        <taxon>Eukaryota</taxon>
        <taxon>Metazoa</taxon>
        <taxon>Ecdysozoa</taxon>
        <taxon>Nematoda</taxon>
        <taxon>Chromadorea</taxon>
        <taxon>Rhabditida</taxon>
        <taxon>Rhabditina</taxon>
        <taxon>Rhabditomorpha</taxon>
        <taxon>Strongyloidea</taxon>
        <taxon>Trichostrongylidae</taxon>
        <taxon>Haemonchus</taxon>
    </lineage>
</organism>
<dbReference type="EMBL" id="UZAF01016796">
    <property type="protein sequence ID" value="VDO34025.1"/>
    <property type="molecule type" value="Genomic_DNA"/>
</dbReference>
<name>A0A158QMC5_HAEPC</name>
<reference evidence="3" key="1">
    <citation type="submission" date="2016-04" db="UniProtKB">
        <authorList>
            <consortium name="WormBaseParasite"/>
        </authorList>
    </citation>
    <scope>IDENTIFICATION</scope>
</reference>
<dbReference type="WBParaSite" id="HPLM_0000815801-mRNA-1">
    <property type="protein sequence ID" value="HPLM_0000815801-mRNA-1"/>
    <property type="gene ID" value="HPLM_0000815801"/>
</dbReference>
<gene>
    <name evidence="1" type="ORF">HPLM_LOCUS8150</name>
</gene>
<evidence type="ECO:0000313" key="2">
    <source>
        <dbReference type="Proteomes" id="UP000268014"/>
    </source>
</evidence>
<reference evidence="1 2" key="2">
    <citation type="submission" date="2018-11" db="EMBL/GenBank/DDBJ databases">
        <authorList>
            <consortium name="Pathogen Informatics"/>
        </authorList>
    </citation>
    <scope>NUCLEOTIDE SEQUENCE [LARGE SCALE GENOMIC DNA]</scope>
    <source>
        <strain evidence="1 2">MHpl1</strain>
    </source>
</reference>